<proteinExistence type="predicted"/>
<name>A0AAE1CT29_9GAST</name>
<dbReference type="EMBL" id="JAWDGP010006886">
    <property type="protein sequence ID" value="KAK3733651.1"/>
    <property type="molecule type" value="Genomic_DNA"/>
</dbReference>
<comment type="caution">
    <text evidence="1">The sequence shown here is derived from an EMBL/GenBank/DDBJ whole genome shotgun (WGS) entry which is preliminary data.</text>
</comment>
<dbReference type="Proteomes" id="UP001283361">
    <property type="component" value="Unassembled WGS sequence"/>
</dbReference>
<dbReference type="AlphaFoldDB" id="A0AAE1CT29"/>
<organism evidence="1 2">
    <name type="scientific">Elysia crispata</name>
    <name type="common">lettuce slug</name>
    <dbReference type="NCBI Taxonomy" id="231223"/>
    <lineage>
        <taxon>Eukaryota</taxon>
        <taxon>Metazoa</taxon>
        <taxon>Spiralia</taxon>
        <taxon>Lophotrochozoa</taxon>
        <taxon>Mollusca</taxon>
        <taxon>Gastropoda</taxon>
        <taxon>Heterobranchia</taxon>
        <taxon>Euthyneura</taxon>
        <taxon>Panpulmonata</taxon>
        <taxon>Sacoglossa</taxon>
        <taxon>Placobranchoidea</taxon>
        <taxon>Plakobranchidae</taxon>
        <taxon>Elysia</taxon>
    </lineage>
</organism>
<reference evidence="1" key="1">
    <citation type="journal article" date="2023" name="G3 (Bethesda)">
        <title>A reference genome for the long-term kleptoplast-retaining sea slug Elysia crispata morphotype clarki.</title>
        <authorList>
            <person name="Eastman K.E."/>
            <person name="Pendleton A.L."/>
            <person name="Shaikh M.A."/>
            <person name="Suttiyut T."/>
            <person name="Ogas R."/>
            <person name="Tomko P."/>
            <person name="Gavelis G."/>
            <person name="Widhalm J.R."/>
            <person name="Wisecaver J.H."/>
        </authorList>
    </citation>
    <scope>NUCLEOTIDE SEQUENCE</scope>
    <source>
        <strain evidence="1">ECLA1</strain>
    </source>
</reference>
<gene>
    <name evidence="1" type="ORF">RRG08_003985</name>
</gene>
<accession>A0AAE1CT29</accession>
<keyword evidence="2" id="KW-1185">Reference proteome</keyword>
<evidence type="ECO:0000313" key="1">
    <source>
        <dbReference type="EMBL" id="KAK3733651.1"/>
    </source>
</evidence>
<sequence length="86" mass="9642">MLQRGVQARVVTKGGMGKRCKEKGIWVSLRQQLTLHVTQQEALSEICTSLACLESRPLSIWLWLIRSVLNQRVISSSDGDLAYRSG</sequence>
<evidence type="ECO:0000313" key="2">
    <source>
        <dbReference type="Proteomes" id="UP001283361"/>
    </source>
</evidence>
<protein>
    <submittedName>
        <fullName evidence="1">Uncharacterized protein</fullName>
    </submittedName>
</protein>